<dbReference type="GO" id="GO:0020037">
    <property type="term" value="F:heme binding"/>
    <property type="evidence" value="ECO:0007669"/>
    <property type="project" value="TreeGrafter"/>
</dbReference>
<accession>A0A4T0UJB1</accession>
<dbReference type="GO" id="GO:0005886">
    <property type="term" value="C:plasma membrane"/>
    <property type="evidence" value="ECO:0007669"/>
    <property type="project" value="UniProtKB-SubCell"/>
</dbReference>
<dbReference type="SUPFAM" id="SSF81342">
    <property type="entry name" value="Transmembrane di-heme cytochromes"/>
    <property type="match status" value="1"/>
</dbReference>
<evidence type="ECO:0000256" key="5">
    <source>
        <dbReference type="ARBA" id="ARBA00023136"/>
    </source>
</evidence>
<evidence type="ECO:0000313" key="8">
    <source>
        <dbReference type="EMBL" id="TIC78657.1"/>
    </source>
</evidence>
<dbReference type="Gene3D" id="1.20.950.20">
    <property type="entry name" value="Transmembrane di-heme cytochromes, Chain C"/>
    <property type="match status" value="1"/>
</dbReference>
<proteinExistence type="predicted"/>
<dbReference type="InterPro" id="IPR016174">
    <property type="entry name" value="Di-haem_cyt_TM"/>
</dbReference>
<dbReference type="OrthoDB" id="196472at2"/>
<evidence type="ECO:0000256" key="1">
    <source>
        <dbReference type="ARBA" id="ARBA00004651"/>
    </source>
</evidence>
<dbReference type="GO" id="GO:0022904">
    <property type="term" value="P:respiratory electron transport chain"/>
    <property type="evidence" value="ECO:0007669"/>
    <property type="project" value="InterPro"/>
</dbReference>
<organism evidence="8 9">
    <name type="scientific">Crenobacter intestini</name>
    <dbReference type="NCBI Taxonomy" id="2563443"/>
    <lineage>
        <taxon>Bacteria</taxon>
        <taxon>Pseudomonadati</taxon>
        <taxon>Pseudomonadota</taxon>
        <taxon>Betaproteobacteria</taxon>
        <taxon>Neisseriales</taxon>
        <taxon>Neisseriaceae</taxon>
        <taxon>Crenobacter</taxon>
    </lineage>
</organism>
<feature type="domain" description="Cytochrome b561 bacterial/Ni-hydrogenase" evidence="7">
    <location>
        <begin position="12"/>
        <end position="173"/>
    </location>
</feature>
<evidence type="ECO:0000256" key="2">
    <source>
        <dbReference type="ARBA" id="ARBA00022475"/>
    </source>
</evidence>
<gene>
    <name evidence="8" type="ORF">E5K04_15270</name>
</gene>
<dbReference type="AlphaFoldDB" id="A0A4T0UJB1"/>
<feature type="transmembrane region" description="Helical" evidence="6">
    <location>
        <begin position="47"/>
        <end position="67"/>
    </location>
</feature>
<feature type="transmembrane region" description="Helical" evidence="6">
    <location>
        <begin position="16"/>
        <end position="35"/>
    </location>
</feature>
<reference evidence="8 9" key="1">
    <citation type="submission" date="2019-04" db="EMBL/GenBank/DDBJ databases">
        <title>Crenobacter sp. nov.</title>
        <authorList>
            <person name="Shi S."/>
        </authorList>
    </citation>
    <scope>NUCLEOTIDE SEQUENCE [LARGE SCALE GENOMIC DNA]</scope>
    <source>
        <strain evidence="8 9">GY 70310</strain>
    </source>
</reference>
<dbReference type="PANTHER" id="PTHR30485">
    <property type="entry name" value="NI/FE-HYDROGENASE 1 B-TYPE CYTOCHROME SUBUNIT"/>
    <property type="match status" value="1"/>
</dbReference>
<dbReference type="Proteomes" id="UP000308891">
    <property type="component" value="Unassembled WGS sequence"/>
</dbReference>
<keyword evidence="3 6" id="KW-0812">Transmembrane</keyword>
<comment type="subcellular location">
    <subcellularLocation>
        <location evidence="1">Cell membrane</location>
        <topology evidence="1">Multi-pass membrane protein</topology>
    </subcellularLocation>
</comment>
<dbReference type="GO" id="GO:0009055">
    <property type="term" value="F:electron transfer activity"/>
    <property type="evidence" value="ECO:0007669"/>
    <property type="project" value="InterPro"/>
</dbReference>
<feature type="transmembrane region" description="Helical" evidence="6">
    <location>
        <begin position="102"/>
        <end position="127"/>
    </location>
</feature>
<keyword evidence="4 6" id="KW-1133">Transmembrane helix</keyword>
<protein>
    <submittedName>
        <fullName evidence="8">Cytochrome B</fullName>
    </submittedName>
</protein>
<keyword evidence="2" id="KW-1003">Cell membrane</keyword>
<evidence type="ECO:0000256" key="4">
    <source>
        <dbReference type="ARBA" id="ARBA00022989"/>
    </source>
</evidence>
<evidence type="ECO:0000313" key="9">
    <source>
        <dbReference type="Proteomes" id="UP000308891"/>
    </source>
</evidence>
<evidence type="ECO:0000256" key="6">
    <source>
        <dbReference type="SAM" id="Phobius"/>
    </source>
</evidence>
<comment type="caution">
    <text evidence="8">The sequence shown here is derived from an EMBL/GenBank/DDBJ whole genome shotgun (WGS) entry which is preliminary data.</text>
</comment>
<evidence type="ECO:0000256" key="3">
    <source>
        <dbReference type="ARBA" id="ARBA00022692"/>
    </source>
</evidence>
<sequence length="187" mass="20768">MADPLLPRRVAVWDPFVRLFHWTLVTCIVLNLFVLEDGARAHRYSGYLAFALIVARCVWGFVGSRYARFAGFWPTPGRLRAHLDRLAAGEPDPYPGHNPAGALMMFALMAGVLALGVSGYLMGTDAFWGEEWLEETHEWLANGLLALAGVHVLAALLMSRVEGVNLPRAMVTGVKEFRHRHPGTHHD</sequence>
<dbReference type="EMBL" id="STGJ01000023">
    <property type="protein sequence ID" value="TIC78657.1"/>
    <property type="molecule type" value="Genomic_DNA"/>
</dbReference>
<dbReference type="Pfam" id="PF01292">
    <property type="entry name" value="Ni_hydr_CYTB"/>
    <property type="match status" value="1"/>
</dbReference>
<evidence type="ECO:0000259" key="7">
    <source>
        <dbReference type="Pfam" id="PF01292"/>
    </source>
</evidence>
<name>A0A4T0UJB1_9NEIS</name>
<keyword evidence="9" id="KW-1185">Reference proteome</keyword>
<dbReference type="RefSeq" id="WP_136555695.1">
    <property type="nucleotide sequence ID" value="NZ_STGJ01000023.1"/>
</dbReference>
<dbReference type="InterPro" id="IPR011577">
    <property type="entry name" value="Cyt_b561_bac/Ni-Hgenase"/>
</dbReference>
<keyword evidence="5 6" id="KW-0472">Membrane</keyword>
<feature type="transmembrane region" description="Helical" evidence="6">
    <location>
        <begin position="139"/>
        <end position="158"/>
    </location>
</feature>
<dbReference type="PANTHER" id="PTHR30485:SF2">
    <property type="entry name" value="BLL0597 PROTEIN"/>
    <property type="match status" value="1"/>
</dbReference>
<dbReference type="InterPro" id="IPR051542">
    <property type="entry name" value="Hydrogenase_cytochrome"/>
</dbReference>